<dbReference type="Gene3D" id="2.100.10.50">
    <property type="match status" value="1"/>
</dbReference>
<reference evidence="3 4" key="1">
    <citation type="submission" date="2022-01" db="EMBL/GenBank/DDBJ databases">
        <title>Whole genome-based taxonomy of the Shewanellaceae.</title>
        <authorList>
            <person name="Martin-Rodriguez A.J."/>
        </authorList>
    </citation>
    <scope>NUCLEOTIDE SEQUENCE [LARGE SCALE GENOMIC DNA]</scope>
    <source>
        <strain evidence="3 4">DSM 17177</strain>
    </source>
</reference>
<protein>
    <submittedName>
        <fullName evidence="3">MACPF domain-containing protein</fullName>
    </submittedName>
</protein>
<dbReference type="EMBL" id="JAKIKS010000063">
    <property type="protein sequence ID" value="MCL1125845.1"/>
    <property type="molecule type" value="Genomic_DNA"/>
</dbReference>
<dbReference type="InterPro" id="IPR023341">
    <property type="entry name" value="MABP"/>
</dbReference>
<evidence type="ECO:0000313" key="3">
    <source>
        <dbReference type="EMBL" id="MCL1125845.1"/>
    </source>
</evidence>
<dbReference type="PROSITE" id="PS51498">
    <property type="entry name" value="MABP"/>
    <property type="match status" value="1"/>
</dbReference>
<dbReference type="PROSITE" id="PS51412">
    <property type="entry name" value="MACPF_2"/>
    <property type="match status" value="1"/>
</dbReference>
<evidence type="ECO:0000313" key="4">
    <source>
        <dbReference type="Proteomes" id="UP001203423"/>
    </source>
</evidence>
<keyword evidence="4" id="KW-1185">Reference proteome</keyword>
<evidence type="ECO:0000259" key="1">
    <source>
        <dbReference type="PROSITE" id="PS51412"/>
    </source>
</evidence>
<sequence>MTVTGEMTHEKYNQFKVTPQYQGHAYLELLRHKLNLAPNILAGVEAIGAGYDIYGHYAFAKSITTQLFDWSKAQTSPVVFDKSTVVPTPITVEQLNNTQYKSFSGTNIGRYQNSLSVPADIGGAFNLFSSAVTNDFSSRSLREAENEFTRIQQTINLWSLKLVMDPQPLRALLKQEIQDDIDAANTASDYAQLFSQYGSHFLTGIVIGGRAVLASSTNKINMDKTYPIDTIAKAVYQKLTGQISLEDQQEYEEAMHSFNAHSNSRHLIIGGDPSPAIHAFSGHNKPFMAWSDSLHQAPSMVDFTDEQPLTGIWELCSQLENKQKMHTYFKEVWVLGAFKSHQIWADYIDSIIIIRGDHSSIKPPSGYVKISINLNKDSGGDYIYLCYHKVSADGARTDNSDCISDIQIIMGEHTQPSVGFTKLDVDLNRGSGGEYIYLCYKKSAFIDAIAIKDLDVISGSNPDLPAPFGFSRLEHDLNKGSGGDYIYLCYSSSV</sequence>
<comment type="caution">
    <text evidence="3">The sequence shown here is derived from an EMBL/GenBank/DDBJ whole genome shotgun (WGS) entry which is preliminary data.</text>
</comment>
<evidence type="ECO:0000259" key="2">
    <source>
        <dbReference type="PROSITE" id="PS51498"/>
    </source>
</evidence>
<gene>
    <name evidence="3" type="ORF">L2764_15545</name>
</gene>
<feature type="domain" description="MABP" evidence="2">
    <location>
        <begin position="345"/>
        <end position="494"/>
    </location>
</feature>
<organism evidence="3 4">
    <name type="scientific">Shewanella surugensis</name>
    <dbReference type="NCBI Taxonomy" id="212020"/>
    <lineage>
        <taxon>Bacteria</taxon>
        <taxon>Pseudomonadati</taxon>
        <taxon>Pseudomonadota</taxon>
        <taxon>Gammaproteobacteria</taxon>
        <taxon>Alteromonadales</taxon>
        <taxon>Shewanellaceae</taxon>
        <taxon>Shewanella</taxon>
    </lineage>
</organism>
<accession>A0ABT0LET2</accession>
<dbReference type="Pfam" id="PF01823">
    <property type="entry name" value="MACPF"/>
    <property type="match status" value="1"/>
</dbReference>
<name>A0ABT0LET2_9GAMM</name>
<dbReference type="Proteomes" id="UP001203423">
    <property type="component" value="Unassembled WGS sequence"/>
</dbReference>
<proteinExistence type="predicted"/>
<feature type="domain" description="MACPF" evidence="1">
    <location>
        <begin position="30"/>
        <end position="343"/>
    </location>
</feature>
<dbReference type="RefSeq" id="WP_248941179.1">
    <property type="nucleotide sequence ID" value="NZ_JAKIKS010000063.1"/>
</dbReference>
<dbReference type="Pfam" id="PF22356">
    <property type="entry name" value="MACPF_b-prism"/>
    <property type="match status" value="1"/>
</dbReference>
<dbReference type="InterPro" id="IPR020864">
    <property type="entry name" value="MACPF"/>
</dbReference>